<feature type="transmembrane region" description="Helical" evidence="1">
    <location>
        <begin position="121"/>
        <end position="145"/>
    </location>
</feature>
<name>A0A3E2N5B0_9FIRM</name>
<keyword evidence="1" id="KW-0472">Membrane</keyword>
<keyword evidence="5" id="KW-1185">Reference proteome</keyword>
<dbReference type="OrthoDB" id="3238334at2"/>
<evidence type="ECO:0000313" key="2">
    <source>
        <dbReference type="EMBL" id="GLB32918.1"/>
    </source>
</evidence>
<evidence type="ECO:0000313" key="5">
    <source>
        <dbReference type="Proteomes" id="UP001419084"/>
    </source>
</evidence>
<reference evidence="2 5" key="2">
    <citation type="journal article" date="2024" name="Int. J. Syst. Evol. Microbiol.">
        <title>Lacrimispora brassicae sp. nov. isolated from fermented cabbage, and proposal of Clostridium indicum Gundawar et al. 2019 and Clostridium methoxybenzovorans Mechichi et al. 1999 as heterotypic synonyms of Lacrimispora amygdalina (Parshina et al. 2003) Haas and Blanchard 2020 and Lacrimispora indolis (McClung and McCoy 1957) Haas and Blanchard 2020, respectively.</title>
        <authorList>
            <person name="Kobayashi H."/>
            <person name="Tanizawa Y."/>
            <person name="Sakamoto M."/>
            <person name="Ohkuma M."/>
            <person name="Tohno M."/>
        </authorList>
    </citation>
    <scope>NUCLEOTIDE SEQUENCE [LARGE SCALE GENOMIC DNA]</scope>
    <source>
        <strain evidence="2 5">DSM 12857</strain>
    </source>
</reference>
<feature type="transmembrane region" description="Helical" evidence="1">
    <location>
        <begin position="67"/>
        <end position="85"/>
    </location>
</feature>
<feature type="transmembrane region" description="Helical" evidence="1">
    <location>
        <begin position="91"/>
        <end position="109"/>
    </location>
</feature>
<gene>
    <name evidence="3" type="ORF">DS742_25165</name>
    <name evidence="2" type="ORF">LAD12857_48410</name>
</gene>
<feature type="transmembrane region" description="Helical" evidence="1">
    <location>
        <begin position="40"/>
        <end position="60"/>
    </location>
</feature>
<protein>
    <submittedName>
        <fullName evidence="3">Uncharacterized protein</fullName>
    </submittedName>
</protein>
<dbReference type="AlphaFoldDB" id="A0A3E2N5B0"/>
<dbReference type="EMBL" id="QOHO01000103">
    <property type="protein sequence ID" value="RFZ76162.1"/>
    <property type="molecule type" value="Genomic_DNA"/>
</dbReference>
<proteinExistence type="predicted"/>
<accession>A0A3E2N5B0</accession>
<dbReference type="RefSeq" id="WP_117419682.1">
    <property type="nucleotide sequence ID" value="NZ_BRPJ01000100.1"/>
</dbReference>
<dbReference type="EMBL" id="BRPJ01000100">
    <property type="protein sequence ID" value="GLB32918.1"/>
    <property type="molecule type" value="Genomic_DNA"/>
</dbReference>
<sequence>MQTIGYISAKSKNGDDRAFHMINYSGYNIGTFAMPYLQSFLGNSGIITACLFDSGNAVILKSILKVLVVRYGTAACLAAALYYFLPFTQEIKIILVIIVFAPISSMGVINTERIKGDTGRAGMINSMSILISLAVMTGLVCVWKLGQ</sequence>
<evidence type="ECO:0000313" key="3">
    <source>
        <dbReference type="EMBL" id="RFZ76162.1"/>
    </source>
</evidence>
<keyword evidence="1" id="KW-0812">Transmembrane</keyword>
<dbReference type="Proteomes" id="UP000260680">
    <property type="component" value="Unassembled WGS sequence"/>
</dbReference>
<dbReference type="Proteomes" id="UP001419084">
    <property type="component" value="Unassembled WGS sequence"/>
</dbReference>
<keyword evidence="1" id="KW-1133">Transmembrane helix</keyword>
<organism evidence="3 4">
    <name type="scientific">Lacrimispora amygdalina</name>
    <dbReference type="NCBI Taxonomy" id="253257"/>
    <lineage>
        <taxon>Bacteria</taxon>
        <taxon>Bacillati</taxon>
        <taxon>Bacillota</taxon>
        <taxon>Clostridia</taxon>
        <taxon>Lachnospirales</taxon>
        <taxon>Lachnospiraceae</taxon>
        <taxon>Lacrimispora</taxon>
    </lineage>
</organism>
<evidence type="ECO:0000313" key="4">
    <source>
        <dbReference type="Proteomes" id="UP000260680"/>
    </source>
</evidence>
<evidence type="ECO:0000256" key="1">
    <source>
        <dbReference type="SAM" id="Phobius"/>
    </source>
</evidence>
<reference evidence="3 4" key="1">
    <citation type="submission" date="2018-07" db="EMBL/GenBank/DDBJ databases">
        <title>New species, Clostridium PI-S10-A1B.</title>
        <authorList>
            <person name="Krishna G."/>
            <person name="Summeta K."/>
            <person name="Shikha S."/>
            <person name="Prabhu P.B."/>
            <person name="Suresh K."/>
        </authorList>
    </citation>
    <scope>NUCLEOTIDE SEQUENCE [LARGE SCALE GENOMIC DNA]</scope>
    <source>
        <strain evidence="3 4">PI-S10-A1B</strain>
    </source>
</reference>
<comment type="caution">
    <text evidence="3">The sequence shown here is derived from an EMBL/GenBank/DDBJ whole genome shotgun (WGS) entry which is preliminary data.</text>
</comment>